<protein>
    <submittedName>
        <fullName evidence="1">Uncharacterized protein</fullName>
    </submittedName>
</protein>
<proteinExistence type="predicted"/>
<dbReference type="Proteomes" id="UP001144280">
    <property type="component" value="Unassembled WGS sequence"/>
</dbReference>
<dbReference type="RefSeq" id="WP_281905451.1">
    <property type="nucleotide sequence ID" value="NZ_BSDI01000082.1"/>
</dbReference>
<keyword evidence="2" id="KW-1185">Reference proteome</keyword>
<comment type="caution">
    <text evidence="1">The sequence shown here is derived from an EMBL/GenBank/DDBJ whole genome shotgun (WGS) entry which is preliminary data.</text>
</comment>
<evidence type="ECO:0000313" key="2">
    <source>
        <dbReference type="Proteomes" id="UP001144280"/>
    </source>
</evidence>
<reference evidence="1" key="1">
    <citation type="submission" date="2022-12" db="EMBL/GenBank/DDBJ databases">
        <title>New Phytohabitans aurantiacus sp. RD004123 nov., an actinomycete isolated from soil.</title>
        <authorList>
            <person name="Triningsih D.W."/>
            <person name="Harunari E."/>
            <person name="Igarashi Y."/>
        </authorList>
    </citation>
    <scope>NUCLEOTIDE SEQUENCE</scope>
    <source>
        <strain evidence="1">RD004123</strain>
    </source>
</reference>
<evidence type="ECO:0000313" key="1">
    <source>
        <dbReference type="EMBL" id="GLI03335.1"/>
    </source>
</evidence>
<name>A0ABQ5RBF9_9ACTN</name>
<gene>
    <name evidence="1" type="ORF">Pa4123_86130</name>
</gene>
<organism evidence="1 2">
    <name type="scientific">Phytohabitans aurantiacus</name>
    <dbReference type="NCBI Taxonomy" id="3016789"/>
    <lineage>
        <taxon>Bacteria</taxon>
        <taxon>Bacillati</taxon>
        <taxon>Actinomycetota</taxon>
        <taxon>Actinomycetes</taxon>
        <taxon>Micromonosporales</taxon>
        <taxon>Micromonosporaceae</taxon>
    </lineage>
</organism>
<dbReference type="EMBL" id="BSDI01000082">
    <property type="protein sequence ID" value="GLI03335.1"/>
    <property type="molecule type" value="Genomic_DNA"/>
</dbReference>
<accession>A0ABQ5RBF9</accession>
<sequence>MIGPTYRYSEFAPIFSDEFGAVRDIYVLGSTLETWDSLLVGLLDSEWEMEFRLGQQAVELVSAVQIFEQVRREAETYTLRVTVGGSWIWCHFYTVEEIELSFQASQIDSDSAFQHLVSFMFWLADTLKRNVKLTLEAPSGQRADPLMLARPGSPRLEVFEI</sequence>